<sequence>MKTIATAGLTALACLMGTVGAAQAQQMHEAAQQAQEYSYPSRDGSYSPPSTLRITEQPQAGTAAPSGVVRDTPESLAQYQRCRNNADRSAVDRAQMQNEVAACLRELEARRQQ</sequence>
<reference evidence="3 4" key="1">
    <citation type="submission" date="2017-05" db="EMBL/GenBank/DDBJ databases">
        <title>Complete and WGS of Bordetella genogroups.</title>
        <authorList>
            <person name="Spilker T."/>
            <person name="LiPuma J."/>
        </authorList>
    </citation>
    <scope>NUCLEOTIDE SEQUENCE [LARGE SCALE GENOMIC DNA]</scope>
    <source>
        <strain evidence="3 4">AU9919</strain>
    </source>
</reference>
<dbReference type="Proteomes" id="UP000216885">
    <property type="component" value="Unassembled WGS sequence"/>
</dbReference>
<feature type="region of interest" description="Disordered" evidence="1">
    <location>
        <begin position="31"/>
        <end position="76"/>
    </location>
</feature>
<dbReference type="AlphaFoldDB" id="A0A261U0T1"/>
<proteinExistence type="predicted"/>
<evidence type="ECO:0000256" key="2">
    <source>
        <dbReference type="SAM" id="SignalP"/>
    </source>
</evidence>
<keyword evidence="4" id="KW-1185">Reference proteome</keyword>
<evidence type="ECO:0000313" key="4">
    <source>
        <dbReference type="Proteomes" id="UP000216885"/>
    </source>
</evidence>
<gene>
    <name evidence="3" type="ORF">CAL20_17655</name>
</gene>
<feature type="signal peptide" evidence="2">
    <location>
        <begin position="1"/>
        <end position="24"/>
    </location>
</feature>
<keyword evidence="2" id="KW-0732">Signal</keyword>
<evidence type="ECO:0008006" key="5">
    <source>
        <dbReference type="Google" id="ProtNLM"/>
    </source>
</evidence>
<accession>A0A261U0T1</accession>
<feature type="chain" id="PRO_5012040158" description="N-acetyltransferase YedL" evidence="2">
    <location>
        <begin position="25"/>
        <end position="113"/>
    </location>
</feature>
<evidence type="ECO:0000313" key="3">
    <source>
        <dbReference type="EMBL" id="OZI54473.1"/>
    </source>
</evidence>
<dbReference type="RefSeq" id="WP_373558311.1">
    <property type="nucleotide sequence ID" value="NZ_NEVO01000009.1"/>
</dbReference>
<feature type="compositionally biased region" description="Polar residues" evidence="1">
    <location>
        <begin position="47"/>
        <end position="60"/>
    </location>
</feature>
<evidence type="ECO:0000256" key="1">
    <source>
        <dbReference type="SAM" id="MobiDB-lite"/>
    </source>
</evidence>
<dbReference type="EMBL" id="NEVQ01000017">
    <property type="protein sequence ID" value="OZI54473.1"/>
    <property type="molecule type" value="Genomic_DNA"/>
</dbReference>
<name>A0A261U0T1_9BORD</name>
<organism evidence="3 4">
    <name type="scientific">Bordetella genomosp. 4</name>
    <dbReference type="NCBI Taxonomy" id="463044"/>
    <lineage>
        <taxon>Bacteria</taxon>
        <taxon>Pseudomonadati</taxon>
        <taxon>Pseudomonadota</taxon>
        <taxon>Betaproteobacteria</taxon>
        <taxon>Burkholderiales</taxon>
        <taxon>Alcaligenaceae</taxon>
        <taxon>Bordetella</taxon>
    </lineage>
</organism>
<protein>
    <recommendedName>
        <fullName evidence="5">N-acetyltransferase YedL</fullName>
    </recommendedName>
</protein>
<comment type="caution">
    <text evidence="3">The sequence shown here is derived from an EMBL/GenBank/DDBJ whole genome shotgun (WGS) entry which is preliminary data.</text>
</comment>